<evidence type="ECO:0000259" key="2">
    <source>
        <dbReference type="Pfam" id="PF07589"/>
    </source>
</evidence>
<dbReference type="InterPro" id="IPR013424">
    <property type="entry name" value="Ice-binding_C"/>
</dbReference>
<evidence type="ECO:0000313" key="4">
    <source>
        <dbReference type="Proteomes" id="UP000342300"/>
    </source>
</evidence>
<reference evidence="3 4" key="1">
    <citation type="submission" date="2017-09" db="EMBL/GenBank/DDBJ databases">
        <title>Metagenomic Analysis Reveals Denitrifying Candidatus Accumulibacter and Flanking Population as a Source of N2O.</title>
        <authorList>
            <person name="Gao H."/>
            <person name="Mao Y."/>
            <person name="Zhao X."/>
            <person name="Liu W.-T."/>
            <person name="Zhang T."/>
            <person name="Wells G."/>
        </authorList>
    </citation>
    <scope>NUCLEOTIDE SEQUENCE [LARGE SCALE GENOMIC DNA]</scope>
    <source>
        <strain evidence="3">CANDO_2_IC</strain>
    </source>
</reference>
<sequence>MKPGAIGRTLLLCAFLSVAVHADATPSFSVAGTLSGEREGVISTTLAVDDGLAPFEGALFQLTFDPVFLSFLDAAVRSATWGFSPPVSGPPESAGGGLLKLLISLATDGGAAIPPGELVMVRFKINKDSPPGQSTVAFGGKLDLLTGDEYEIPLTVVRVAVTAATAVTEPSSLTLVGLAALALAARRVRRRRELKGELPPHQGAAGSAGRYCRAKREALLT</sequence>
<dbReference type="Gene3D" id="2.60.40.680">
    <property type="match status" value="1"/>
</dbReference>
<dbReference type="EMBL" id="PDHS01000126">
    <property type="protein sequence ID" value="MQM30049.1"/>
    <property type="molecule type" value="Genomic_DNA"/>
</dbReference>
<evidence type="ECO:0000256" key="1">
    <source>
        <dbReference type="SAM" id="SignalP"/>
    </source>
</evidence>
<accession>A0A6A7RRU7</accession>
<organism evidence="3 4">
    <name type="scientific">Candidatus Accumulibacter phosphatis</name>
    <dbReference type="NCBI Taxonomy" id="327160"/>
    <lineage>
        <taxon>Bacteria</taxon>
        <taxon>Pseudomonadati</taxon>
        <taxon>Pseudomonadota</taxon>
        <taxon>Betaproteobacteria</taxon>
        <taxon>Candidatus Accumulibacter</taxon>
    </lineage>
</organism>
<name>A0A6A7RRU7_9PROT</name>
<feature type="signal peptide" evidence="1">
    <location>
        <begin position="1"/>
        <end position="22"/>
    </location>
</feature>
<dbReference type="Proteomes" id="UP000342300">
    <property type="component" value="Unassembled WGS sequence"/>
</dbReference>
<comment type="caution">
    <text evidence="3">The sequence shown here is derived from an EMBL/GenBank/DDBJ whole genome shotgun (WGS) entry which is preliminary data.</text>
</comment>
<dbReference type="AlphaFoldDB" id="A0A6A7RRU7"/>
<evidence type="ECO:0000313" key="3">
    <source>
        <dbReference type="EMBL" id="MQM30049.1"/>
    </source>
</evidence>
<feature type="chain" id="PRO_5025695264" description="Ice-binding protein C-terminal domain-containing protein" evidence="1">
    <location>
        <begin position="23"/>
        <end position="221"/>
    </location>
</feature>
<protein>
    <recommendedName>
        <fullName evidence="2">Ice-binding protein C-terminal domain-containing protein</fullName>
    </recommendedName>
</protein>
<keyword evidence="1" id="KW-0732">Signal</keyword>
<gene>
    <name evidence="3" type="ORF">CRU78_05695</name>
</gene>
<dbReference type="Pfam" id="PF07589">
    <property type="entry name" value="PEP-CTERM"/>
    <property type="match status" value="1"/>
</dbReference>
<proteinExistence type="predicted"/>
<feature type="domain" description="Ice-binding protein C-terminal" evidence="2">
    <location>
        <begin position="166"/>
        <end position="189"/>
    </location>
</feature>